<evidence type="ECO:0000256" key="9">
    <source>
        <dbReference type="ARBA" id="ARBA00022833"/>
    </source>
</evidence>
<evidence type="ECO:0000256" key="6">
    <source>
        <dbReference type="ARBA" id="ARBA00022605"/>
    </source>
</evidence>
<keyword evidence="8 15" id="KW-0378">Hydrolase</keyword>
<feature type="binding site" evidence="15">
    <location>
        <position position="88"/>
    </location>
    <ligand>
        <name>Zn(2+)</name>
        <dbReference type="ChEBI" id="CHEBI:29105"/>
        <label>1</label>
    </ligand>
</feature>
<dbReference type="AlphaFoldDB" id="A0AAT9PEP7"/>
<evidence type="ECO:0000256" key="10">
    <source>
        <dbReference type="ARBA" id="ARBA00022915"/>
    </source>
</evidence>
<dbReference type="Pfam" id="PF07687">
    <property type="entry name" value="M20_dimer"/>
    <property type="match status" value="1"/>
</dbReference>
<dbReference type="Pfam" id="PF01546">
    <property type="entry name" value="Peptidase_M20"/>
    <property type="match status" value="1"/>
</dbReference>
<dbReference type="GO" id="GO:0009089">
    <property type="term" value="P:lysine biosynthetic process via diaminopimelate"/>
    <property type="evidence" value="ECO:0007669"/>
    <property type="project" value="UniProtKB-UniRule"/>
</dbReference>
<evidence type="ECO:0000256" key="4">
    <source>
        <dbReference type="ARBA" id="ARBA00011921"/>
    </source>
</evidence>
<evidence type="ECO:0000259" key="16">
    <source>
        <dbReference type="Pfam" id="PF07687"/>
    </source>
</evidence>
<dbReference type="NCBIfam" id="TIGR01246">
    <property type="entry name" value="dapE_proteo"/>
    <property type="match status" value="1"/>
</dbReference>
<accession>A0AAT9PEP7</accession>
<evidence type="ECO:0000256" key="14">
    <source>
        <dbReference type="ARBA" id="ARBA00051301"/>
    </source>
</evidence>
<evidence type="ECO:0000256" key="12">
    <source>
        <dbReference type="ARBA" id="ARBA00023285"/>
    </source>
</evidence>
<dbReference type="InterPro" id="IPR005941">
    <property type="entry name" value="DapE_proteobac"/>
</dbReference>
<dbReference type="InterPro" id="IPR036264">
    <property type="entry name" value="Bact_exopeptidase_dim_dom"/>
</dbReference>
<dbReference type="Gene3D" id="3.40.630.10">
    <property type="entry name" value="Zn peptidases"/>
    <property type="match status" value="2"/>
</dbReference>
<dbReference type="HAMAP" id="MF_01690">
    <property type="entry name" value="DapE"/>
    <property type="match status" value="1"/>
</dbReference>
<sequence>MHTSDPSNTATDHQKQTLELSIELMRRDSVTPHDKGCQEVLVERLSPLGFAHEFMYFGDEQASGRDAQVKNLWARRGNQDPVVCFAGHTDVVPTGNPDNWRIAPFDAKVHDGYLWGRGAADMKTGIAAFTVATERFVKNHPDHNGSIAMLITSDEEGPSINGTVKVVEVLEARNEKITYCLVGEPSSTDSLGDVIKNGRRGSLGGILTVTGKQGHVAYPHLAVNPIHALLPALAEFSVTEWDKGNDFFPATSMQISNINGGTGANNVIPESVEVVFNFRFSTETTEEELRAKTHEILDKQFANTEATYEIDWKLSGNPFLTAEGKLVDACKVAIKDITGTDTQLSTSGGTSDGRFIAPTGAQVVELGVRNATIHQVDERVEIDDIGKLAQIYERMLEELLLG</sequence>
<feature type="active site" description="Proton acceptor" evidence="15">
    <location>
        <position position="155"/>
    </location>
</feature>
<evidence type="ECO:0000256" key="11">
    <source>
        <dbReference type="ARBA" id="ARBA00023154"/>
    </source>
</evidence>
<keyword evidence="10 15" id="KW-0220">Diaminopimelate biosynthesis</keyword>
<gene>
    <name evidence="15 17" type="primary">dapE</name>
    <name evidence="17" type="ORF">MN210_04400</name>
</gene>
<dbReference type="InterPro" id="IPR002933">
    <property type="entry name" value="Peptidase_M20"/>
</dbReference>
<evidence type="ECO:0000256" key="1">
    <source>
        <dbReference type="ARBA" id="ARBA00005130"/>
    </source>
</evidence>
<dbReference type="FunFam" id="3.30.70.360:FF:000011">
    <property type="entry name" value="Succinyl-diaminopimelate desuccinylase"/>
    <property type="match status" value="1"/>
</dbReference>
<dbReference type="PANTHER" id="PTHR43808:SF31">
    <property type="entry name" value="N-ACETYL-L-CITRULLINE DEACETYLASE"/>
    <property type="match status" value="1"/>
</dbReference>
<comment type="subunit">
    <text evidence="3 15">Homodimer.</text>
</comment>
<evidence type="ECO:0000256" key="13">
    <source>
        <dbReference type="ARBA" id="ARBA00031891"/>
    </source>
</evidence>
<evidence type="ECO:0000256" key="8">
    <source>
        <dbReference type="ARBA" id="ARBA00022801"/>
    </source>
</evidence>
<dbReference type="GO" id="GO:0009014">
    <property type="term" value="F:succinyl-diaminopimelate desuccinylase activity"/>
    <property type="evidence" value="ECO:0007669"/>
    <property type="project" value="UniProtKB-UniRule"/>
</dbReference>
<name>A0AAT9PEP7_9GAMM</name>
<evidence type="ECO:0000256" key="7">
    <source>
        <dbReference type="ARBA" id="ARBA00022723"/>
    </source>
</evidence>
<keyword evidence="11 15" id="KW-0457">Lysine biosynthesis</keyword>
<comment type="similarity">
    <text evidence="2 15">Belongs to the peptidase M20A family. DapE subfamily.</text>
</comment>
<dbReference type="GO" id="GO:0019877">
    <property type="term" value="P:diaminopimelate biosynthetic process"/>
    <property type="evidence" value="ECO:0007669"/>
    <property type="project" value="UniProtKB-UniRule"/>
</dbReference>
<comment type="catalytic activity">
    <reaction evidence="14 15">
        <text>N-succinyl-(2S,6S)-2,6-diaminopimelate + H2O = (2S,6S)-2,6-diaminopimelate + succinate</text>
        <dbReference type="Rhea" id="RHEA:22608"/>
        <dbReference type="ChEBI" id="CHEBI:15377"/>
        <dbReference type="ChEBI" id="CHEBI:30031"/>
        <dbReference type="ChEBI" id="CHEBI:57609"/>
        <dbReference type="ChEBI" id="CHEBI:58087"/>
        <dbReference type="EC" id="3.5.1.18"/>
    </reaction>
</comment>
<keyword evidence="7 15" id="KW-0479">Metal-binding</keyword>
<evidence type="ECO:0000313" key="18">
    <source>
        <dbReference type="Proteomes" id="UP000829560"/>
    </source>
</evidence>
<keyword evidence="9 15" id="KW-0862">Zinc</keyword>
<dbReference type="SUPFAM" id="SSF53187">
    <property type="entry name" value="Zn-dependent exopeptidases"/>
    <property type="match status" value="1"/>
</dbReference>
<dbReference type="KEGG" id="prae:MN210_04400"/>
<evidence type="ECO:0000256" key="3">
    <source>
        <dbReference type="ARBA" id="ARBA00011738"/>
    </source>
</evidence>
<keyword evidence="6 15" id="KW-0028">Amino-acid biosynthesis</keyword>
<comment type="function">
    <text evidence="15">Catalyzes the hydrolysis of N-succinyl-L,L-diaminopimelic acid (SDAP), forming succinate and LL-2,6-diaminopimelate (DAP), an intermediate involved in the bacterial biosynthesis of lysine and meso-diaminopimelic acid, an essential component of bacterial cell walls.</text>
</comment>
<keyword evidence="18" id="KW-1185">Reference proteome</keyword>
<dbReference type="FunFam" id="3.40.630.10:FF:000005">
    <property type="entry name" value="Succinyl-diaminopimelate desuccinylase"/>
    <property type="match status" value="1"/>
</dbReference>
<reference evidence="17" key="1">
    <citation type="submission" date="2024-03" db="EMBL/GenBank/DDBJ databases">
        <title>Psychrobacter raelis sp. nov. isolated from a dog with peritonitis.</title>
        <authorList>
            <person name="Schiavone A."/>
            <person name="Manzulli V."/>
            <person name="Camarda A."/>
            <person name="Cafiero M.A."/>
            <person name="Vasco I."/>
            <person name="Marino L."/>
            <person name="Pennuzzi G."/>
            <person name="Serrecchia L."/>
            <person name="Galante D."/>
            <person name="Pugliese N."/>
        </authorList>
    </citation>
    <scope>NUCLEOTIDE SEQUENCE</scope>
    <source>
        <strain evidence="17">PraFG1</strain>
    </source>
</reference>
<dbReference type="EMBL" id="CP093310">
    <property type="protein sequence ID" value="UNK05964.1"/>
    <property type="molecule type" value="Genomic_DNA"/>
</dbReference>
<evidence type="ECO:0000256" key="5">
    <source>
        <dbReference type="ARBA" id="ARBA00022391"/>
    </source>
</evidence>
<feature type="domain" description="Peptidase M20 dimerisation" evidence="16">
    <location>
        <begin position="197"/>
        <end position="304"/>
    </location>
</feature>
<dbReference type="NCBIfam" id="NF009557">
    <property type="entry name" value="PRK13009.1"/>
    <property type="match status" value="1"/>
</dbReference>
<feature type="binding site" evidence="15">
    <location>
        <position position="121"/>
    </location>
    <ligand>
        <name>Zn(2+)</name>
        <dbReference type="ChEBI" id="CHEBI:29105"/>
        <label>1</label>
    </ligand>
</feature>
<evidence type="ECO:0000256" key="15">
    <source>
        <dbReference type="HAMAP-Rule" id="MF_01690"/>
    </source>
</evidence>
<dbReference type="PANTHER" id="PTHR43808">
    <property type="entry name" value="ACETYLORNITHINE DEACETYLASE"/>
    <property type="match status" value="1"/>
</dbReference>
<dbReference type="RefSeq" id="WP_241879222.1">
    <property type="nucleotide sequence ID" value="NZ_CP093310.2"/>
</dbReference>
<protein>
    <recommendedName>
        <fullName evidence="5 15">Succinyl-diaminopimelate desuccinylase</fullName>
        <shortName evidence="15">SDAP desuccinylase</shortName>
        <ecNumber evidence="4 15">3.5.1.18</ecNumber>
    </recommendedName>
    <alternativeName>
        <fullName evidence="13 15">N-succinyl-LL-2,6-diaminoheptanedioate amidohydrolase</fullName>
    </alternativeName>
</protein>
<dbReference type="EC" id="3.5.1.18" evidence="4 15"/>
<organism evidence="17 18">
    <name type="scientific">Psychrobacter raelei</name>
    <dbReference type="NCBI Taxonomy" id="2565531"/>
    <lineage>
        <taxon>Bacteria</taxon>
        <taxon>Pseudomonadati</taxon>
        <taxon>Pseudomonadota</taxon>
        <taxon>Gammaproteobacteria</taxon>
        <taxon>Moraxellales</taxon>
        <taxon>Moraxellaceae</taxon>
        <taxon>Psychrobacter</taxon>
    </lineage>
</organism>
<evidence type="ECO:0000256" key="2">
    <source>
        <dbReference type="ARBA" id="ARBA00006746"/>
    </source>
</evidence>
<feature type="active site" evidence="15">
    <location>
        <position position="90"/>
    </location>
</feature>
<feature type="binding site" evidence="15">
    <location>
        <position position="184"/>
    </location>
    <ligand>
        <name>Zn(2+)</name>
        <dbReference type="ChEBI" id="CHEBI:29105"/>
        <label>1</label>
    </ligand>
</feature>
<proteinExistence type="inferred from homology"/>
<feature type="binding site" evidence="15">
    <location>
        <position position="156"/>
    </location>
    <ligand>
        <name>Zn(2+)</name>
        <dbReference type="ChEBI" id="CHEBI:29105"/>
        <label>2</label>
    </ligand>
</feature>
<dbReference type="GO" id="GO:0008270">
    <property type="term" value="F:zinc ion binding"/>
    <property type="evidence" value="ECO:0007669"/>
    <property type="project" value="UniProtKB-UniRule"/>
</dbReference>
<comment type="pathway">
    <text evidence="1 15">Amino-acid biosynthesis; L-lysine biosynthesis via DAP pathway; LL-2,6-diaminopimelate from (S)-tetrahydrodipicolinate (succinylase route): step 3/3.</text>
</comment>
<dbReference type="InterPro" id="IPR050072">
    <property type="entry name" value="Peptidase_M20A"/>
</dbReference>
<dbReference type="GO" id="GO:0008777">
    <property type="term" value="F:acetylornithine deacetylase activity"/>
    <property type="evidence" value="ECO:0007669"/>
    <property type="project" value="TreeGrafter"/>
</dbReference>
<evidence type="ECO:0000313" key="17">
    <source>
        <dbReference type="EMBL" id="UNK05964.1"/>
    </source>
</evidence>
<dbReference type="Proteomes" id="UP000829560">
    <property type="component" value="Chromosome"/>
</dbReference>
<dbReference type="SUPFAM" id="SSF55031">
    <property type="entry name" value="Bacterial exopeptidase dimerisation domain"/>
    <property type="match status" value="1"/>
</dbReference>
<dbReference type="CDD" id="cd03891">
    <property type="entry name" value="M20_DapE_proteobac"/>
    <property type="match status" value="1"/>
</dbReference>
<feature type="binding site" evidence="15">
    <location>
        <position position="374"/>
    </location>
    <ligand>
        <name>Zn(2+)</name>
        <dbReference type="ChEBI" id="CHEBI:29105"/>
        <label>2</label>
    </ligand>
</feature>
<comment type="cofactor">
    <cofactor evidence="15">
        <name>Zn(2+)</name>
        <dbReference type="ChEBI" id="CHEBI:29105"/>
    </cofactor>
    <cofactor evidence="15">
        <name>Co(2+)</name>
        <dbReference type="ChEBI" id="CHEBI:48828"/>
    </cofactor>
    <text evidence="15">Binds 2 Zn(2+) or Co(2+) ions per subunit.</text>
</comment>
<dbReference type="InterPro" id="IPR011650">
    <property type="entry name" value="Peptidase_M20_dimer"/>
</dbReference>
<feature type="binding site" evidence="15">
    <location>
        <position position="121"/>
    </location>
    <ligand>
        <name>Zn(2+)</name>
        <dbReference type="ChEBI" id="CHEBI:29105"/>
        <label>2</label>
    </ligand>
</feature>
<keyword evidence="12 15" id="KW-0170">Cobalt</keyword>
<dbReference type="GO" id="GO:0050897">
    <property type="term" value="F:cobalt ion binding"/>
    <property type="evidence" value="ECO:0007669"/>
    <property type="project" value="UniProtKB-UniRule"/>
</dbReference>
<dbReference type="GO" id="GO:0006526">
    <property type="term" value="P:L-arginine biosynthetic process"/>
    <property type="evidence" value="ECO:0007669"/>
    <property type="project" value="TreeGrafter"/>
</dbReference>